<feature type="transmembrane region" description="Helical" evidence="2">
    <location>
        <begin position="176"/>
        <end position="194"/>
    </location>
</feature>
<keyword evidence="4" id="KW-0808">Transferase</keyword>
<evidence type="ECO:0000256" key="2">
    <source>
        <dbReference type="SAM" id="Phobius"/>
    </source>
</evidence>
<organism evidence="4 5">
    <name type="scientific">Pseudaquabacterium rugosum</name>
    <dbReference type="NCBI Taxonomy" id="2984194"/>
    <lineage>
        <taxon>Bacteria</taxon>
        <taxon>Pseudomonadati</taxon>
        <taxon>Pseudomonadota</taxon>
        <taxon>Betaproteobacteria</taxon>
        <taxon>Burkholderiales</taxon>
        <taxon>Sphaerotilaceae</taxon>
        <taxon>Pseudaquabacterium</taxon>
    </lineage>
</organism>
<gene>
    <name evidence="4" type="ORF">AACH11_11150</name>
</gene>
<proteinExistence type="predicted"/>
<keyword evidence="2" id="KW-0812">Transmembrane</keyword>
<name>A0ABU9B9F1_9BURK</name>
<dbReference type="InterPro" id="IPR029787">
    <property type="entry name" value="Nucleotide_cyclase"/>
</dbReference>
<dbReference type="InterPro" id="IPR052163">
    <property type="entry name" value="DGC-Regulatory_Protein"/>
</dbReference>
<keyword evidence="2" id="KW-1133">Transmembrane helix</keyword>
<feature type="transmembrane region" description="Helical" evidence="2">
    <location>
        <begin position="153"/>
        <end position="171"/>
    </location>
</feature>
<keyword evidence="5" id="KW-1185">Reference proteome</keyword>
<evidence type="ECO:0000259" key="3">
    <source>
        <dbReference type="PROSITE" id="PS50887"/>
    </source>
</evidence>
<dbReference type="GO" id="GO:0052621">
    <property type="term" value="F:diguanylate cyclase activity"/>
    <property type="evidence" value="ECO:0007669"/>
    <property type="project" value="UniProtKB-EC"/>
</dbReference>
<dbReference type="Gene3D" id="3.30.70.270">
    <property type="match status" value="1"/>
</dbReference>
<dbReference type="NCBIfam" id="TIGR00254">
    <property type="entry name" value="GGDEF"/>
    <property type="match status" value="1"/>
</dbReference>
<reference evidence="4 5" key="1">
    <citation type="submission" date="2024-04" db="EMBL/GenBank/DDBJ databases">
        <title>Novel species of the genus Ideonella isolated from streams.</title>
        <authorList>
            <person name="Lu H."/>
        </authorList>
    </citation>
    <scope>NUCLEOTIDE SEQUENCE [LARGE SCALE GENOMIC DNA]</scope>
    <source>
        <strain evidence="4 5">BYS139W</strain>
    </source>
</reference>
<feature type="domain" description="GGDEF" evidence="3">
    <location>
        <begin position="267"/>
        <end position="400"/>
    </location>
</feature>
<dbReference type="Proteomes" id="UP001368500">
    <property type="component" value="Unassembled WGS sequence"/>
</dbReference>
<dbReference type="PROSITE" id="PS50887">
    <property type="entry name" value="GGDEF"/>
    <property type="match status" value="1"/>
</dbReference>
<dbReference type="PANTHER" id="PTHR46663:SF2">
    <property type="entry name" value="GGDEF DOMAIN-CONTAINING PROTEIN"/>
    <property type="match status" value="1"/>
</dbReference>
<dbReference type="PANTHER" id="PTHR46663">
    <property type="entry name" value="DIGUANYLATE CYCLASE DGCT-RELATED"/>
    <property type="match status" value="1"/>
</dbReference>
<dbReference type="EMBL" id="JBBUTF010000008">
    <property type="protein sequence ID" value="MEK8026516.1"/>
    <property type="molecule type" value="Genomic_DNA"/>
</dbReference>
<feature type="region of interest" description="Disordered" evidence="1">
    <location>
        <begin position="1"/>
        <end position="24"/>
    </location>
</feature>
<accession>A0ABU9B9F1</accession>
<dbReference type="InterPro" id="IPR043128">
    <property type="entry name" value="Rev_trsase/Diguanyl_cyclase"/>
</dbReference>
<dbReference type="CDD" id="cd01949">
    <property type="entry name" value="GGDEF"/>
    <property type="match status" value="1"/>
</dbReference>
<dbReference type="SMART" id="SM00267">
    <property type="entry name" value="GGDEF"/>
    <property type="match status" value="1"/>
</dbReference>
<evidence type="ECO:0000313" key="5">
    <source>
        <dbReference type="Proteomes" id="UP001368500"/>
    </source>
</evidence>
<dbReference type="Pfam" id="PF00990">
    <property type="entry name" value="GGDEF"/>
    <property type="match status" value="1"/>
</dbReference>
<protein>
    <submittedName>
        <fullName evidence="4">GGDEF domain-containing protein</fullName>
        <ecNumber evidence="4">2.7.7.65</ecNumber>
    </submittedName>
</protein>
<dbReference type="InterPro" id="IPR000160">
    <property type="entry name" value="GGDEF_dom"/>
</dbReference>
<comment type="caution">
    <text evidence="4">The sequence shown here is derived from an EMBL/GenBank/DDBJ whole genome shotgun (WGS) entry which is preliminary data.</text>
</comment>
<evidence type="ECO:0000256" key="1">
    <source>
        <dbReference type="SAM" id="MobiDB-lite"/>
    </source>
</evidence>
<keyword evidence="4" id="KW-0548">Nucleotidyltransferase</keyword>
<evidence type="ECO:0000313" key="4">
    <source>
        <dbReference type="EMBL" id="MEK8026516.1"/>
    </source>
</evidence>
<sequence>MGVPLHDCPPAAPPTPTAAAAADPASAGTAVPAAGLRVGPRLRRLLQGPLADESAELRQVLWRTLDEVPALQAFELLWTVVVALMAWRASGADWPLAWLAIEAACLPLRGRGVGSARAEAWRPLRMTANVLRLLAMGLGAMAALWLGDLALTALAPVLVVGMLAVVVARWAALPRLAAAVVLVDGALLWAGLAGSPLPGLLGPSCMIPAGAAAFWLLLHHNHRMLLQLLQLQFENRRLSLQDPLTGLPNRREFTERLARLREAGQSTRFAVLCMDLDGFKRVNDQHGHDAGDQLLAQVAQRFRGLLRQQDAVCRVGGDEFVVLLPGAEATVATQVAQRLLQEVARPFTLRDGVTVQVGLSVGIALCPGDGQDGAHLLREADAALYRAKRAGKGCWRHAGALAAD</sequence>
<keyword evidence="2" id="KW-0472">Membrane</keyword>
<feature type="transmembrane region" description="Helical" evidence="2">
    <location>
        <begin position="200"/>
        <end position="218"/>
    </location>
</feature>
<dbReference type="EC" id="2.7.7.65" evidence="4"/>
<dbReference type="SUPFAM" id="SSF55073">
    <property type="entry name" value="Nucleotide cyclase"/>
    <property type="match status" value="1"/>
</dbReference>
<dbReference type="RefSeq" id="WP_341374299.1">
    <property type="nucleotide sequence ID" value="NZ_JBBUTF010000008.1"/>
</dbReference>